<dbReference type="GO" id="GO:0005737">
    <property type="term" value="C:cytoplasm"/>
    <property type="evidence" value="ECO:0007669"/>
    <property type="project" value="TreeGrafter"/>
</dbReference>
<dbReference type="InterPro" id="IPR000916">
    <property type="entry name" value="Bet_v_I/MLP"/>
</dbReference>
<dbReference type="AlphaFoldDB" id="A0A8T0HCY0"/>
<dbReference type="PANTHER" id="PTHR31213">
    <property type="entry name" value="OS08G0374000 PROTEIN-RELATED"/>
    <property type="match status" value="1"/>
</dbReference>
<comment type="similarity">
    <text evidence="1">Belongs to the BetVI family.</text>
</comment>
<dbReference type="SUPFAM" id="SSF55961">
    <property type="entry name" value="Bet v1-like"/>
    <property type="match status" value="2"/>
</dbReference>
<proteinExistence type="inferred from homology"/>
<dbReference type="Proteomes" id="UP000822688">
    <property type="component" value="Chromosome 6"/>
</dbReference>
<dbReference type="GO" id="GO:0009738">
    <property type="term" value="P:abscisic acid-activated signaling pathway"/>
    <property type="evidence" value="ECO:0007669"/>
    <property type="project" value="TreeGrafter"/>
</dbReference>
<feature type="domain" description="Bet v I/Major latex protein" evidence="2">
    <location>
        <begin position="179"/>
        <end position="310"/>
    </location>
</feature>
<sequence>MASIKVAEEATHGVIESPKEQTFIYSKILNGNSNDLWEVSKHVVALFPDLAPHYCAKAKFVCGQGDPGSIIIFHFGPGISRGGSVKHEIGKVDNKTQTSEYTIFSFSEGDVVNPSFFEAKMKFIPEKNEQTCAIWTLKYKHNEDEVGLLENVKKMAIIMVKTIERAVIEKRIVRHTMVLKAPVDTLWDVLMHEHEVLPKAIPHIIASYNYIEGWGQCGSIRLLRLGHAIPGGNRILERIDINDCVNKKWAYTVLQGDPKYKYLSAVMDFLPGPKEGTTTATWMGVYVPQNNTVPPPDLALHVWKVFESVAKDFPVYCV</sequence>
<reference evidence="3 4" key="1">
    <citation type="submission" date="2020-06" db="EMBL/GenBank/DDBJ databases">
        <title>WGS assembly of Ceratodon purpureus strain R40.</title>
        <authorList>
            <person name="Carey S.B."/>
            <person name="Jenkins J."/>
            <person name="Shu S."/>
            <person name="Lovell J.T."/>
            <person name="Sreedasyam A."/>
            <person name="Maumus F."/>
            <person name="Tiley G.P."/>
            <person name="Fernandez-Pozo N."/>
            <person name="Barry K."/>
            <person name="Chen C."/>
            <person name="Wang M."/>
            <person name="Lipzen A."/>
            <person name="Daum C."/>
            <person name="Saski C.A."/>
            <person name="Payton A.C."/>
            <person name="Mcbreen J.C."/>
            <person name="Conrad R.E."/>
            <person name="Kollar L.M."/>
            <person name="Olsson S."/>
            <person name="Huttunen S."/>
            <person name="Landis J.B."/>
            <person name="Wickett N.J."/>
            <person name="Johnson M.G."/>
            <person name="Rensing S.A."/>
            <person name="Grimwood J."/>
            <person name="Schmutz J."/>
            <person name="Mcdaniel S.F."/>
        </authorList>
    </citation>
    <scope>NUCLEOTIDE SEQUENCE [LARGE SCALE GENOMIC DNA]</scope>
    <source>
        <strain evidence="3 4">R40</strain>
    </source>
</reference>
<dbReference type="Gene3D" id="3.30.530.20">
    <property type="match status" value="2"/>
</dbReference>
<dbReference type="InterPro" id="IPR023393">
    <property type="entry name" value="START-like_dom_sf"/>
</dbReference>
<organism evidence="3 4">
    <name type="scientific">Ceratodon purpureus</name>
    <name type="common">Fire moss</name>
    <name type="synonym">Dicranum purpureum</name>
    <dbReference type="NCBI Taxonomy" id="3225"/>
    <lineage>
        <taxon>Eukaryota</taxon>
        <taxon>Viridiplantae</taxon>
        <taxon>Streptophyta</taxon>
        <taxon>Embryophyta</taxon>
        <taxon>Bryophyta</taxon>
        <taxon>Bryophytina</taxon>
        <taxon>Bryopsida</taxon>
        <taxon>Dicranidae</taxon>
        <taxon>Pseudoditrichales</taxon>
        <taxon>Ditrichaceae</taxon>
        <taxon>Ceratodon</taxon>
    </lineage>
</organism>
<gene>
    <name evidence="3" type="ORF">KC19_6G009700</name>
</gene>
<dbReference type="GO" id="GO:0005634">
    <property type="term" value="C:nucleus"/>
    <property type="evidence" value="ECO:0007669"/>
    <property type="project" value="TreeGrafter"/>
</dbReference>
<comment type="caution">
    <text evidence="3">The sequence shown here is derived from an EMBL/GenBank/DDBJ whole genome shotgun (WGS) entry which is preliminary data.</text>
</comment>
<dbReference type="GO" id="GO:0006952">
    <property type="term" value="P:defense response"/>
    <property type="evidence" value="ECO:0007669"/>
    <property type="project" value="InterPro"/>
</dbReference>
<accession>A0A8T0HCY0</accession>
<keyword evidence="4" id="KW-1185">Reference proteome</keyword>
<evidence type="ECO:0000256" key="1">
    <source>
        <dbReference type="ARBA" id="ARBA00009744"/>
    </source>
</evidence>
<dbReference type="CDD" id="cd07816">
    <property type="entry name" value="Bet_v1-like"/>
    <property type="match status" value="1"/>
</dbReference>
<dbReference type="PANTHER" id="PTHR31213:SF24">
    <property type="entry name" value="OS08G0374000 PROTEIN"/>
    <property type="match status" value="1"/>
</dbReference>
<dbReference type="InterPro" id="IPR050279">
    <property type="entry name" value="Plant_def-hormone_signal"/>
</dbReference>
<dbReference type="GO" id="GO:0010427">
    <property type="term" value="F:abscisic acid binding"/>
    <property type="evidence" value="ECO:0007669"/>
    <property type="project" value="TreeGrafter"/>
</dbReference>
<feature type="domain" description="Bet v I/Major latex protein" evidence="2">
    <location>
        <begin position="36"/>
        <end position="169"/>
    </location>
</feature>
<dbReference type="GO" id="GO:0038023">
    <property type="term" value="F:signaling receptor activity"/>
    <property type="evidence" value="ECO:0007669"/>
    <property type="project" value="TreeGrafter"/>
</dbReference>
<dbReference type="EMBL" id="CM026427">
    <property type="protein sequence ID" value="KAG0568288.1"/>
    <property type="molecule type" value="Genomic_DNA"/>
</dbReference>
<evidence type="ECO:0000313" key="3">
    <source>
        <dbReference type="EMBL" id="KAG0568288.1"/>
    </source>
</evidence>
<evidence type="ECO:0000313" key="4">
    <source>
        <dbReference type="Proteomes" id="UP000822688"/>
    </source>
</evidence>
<dbReference type="Pfam" id="PF00407">
    <property type="entry name" value="Bet_v_1"/>
    <property type="match status" value="2"/>
</dbReference>
<protein>
    <recommendedName>
        <fullName evidence="2">Bet v I/Major latex protein domain-containing protein</fullName>
    </recommendedName>
</protein>
<evidence type="ECO:0000259" key="2">
    <source>
        <dbReference type="Pfam" id="PF00407"/>
    </source>
</evidence>
<dbReference type="GO" id="GO:0004864">
    <property type="term" value="F:protein phosphatase inhibitor activity"/>
    <property type="evidence" value="ECO:0007669"/>
    <property type="project" value="TreeGrafter"/>
</dbReference>
<name>A0A8T0HCY0_CERPU</name>